<accession>A0A847ETB2</accession>
<dbReference type="EMBL" id="JAAZAL010000056">
    <property type="protein sequence ID" value="NLE30952.1"/>
    <property type="molecule type" value="Genomic_DNA"/>
</dbReference>
<comment type="caution">
    <text evidence="2">The sequence shown here is derived from an EMBL/GenBank/DDBJ whole genome shotgun (WGS) entry which is preliminary data.</text>
</comment>
<keyword evidence="1" id="KW-0472">Membrane</keyword>
<keyword evidence="1" id="KW-0812">Transmembrane</keyword>
<organism evidence="2 3">
    <name type="scientific">Candidatus Dojkabacteria bacterium</name>
    <dbReference type="NCBI Taxonomy" id="2099670"/>
    <lineage>
        <taxon>Bacteria</taxon>
        <taxon>Candidatus Dojkabacteria</taxon>
    </lineage>
</organism>
<evidence type="ECO:0000256" key="1">
    <source>
        <dbReference type="SAM" id="Phobius"/>
    </source>
</evidence>
<evidence type="ECO:0000313" key="2">
    <source>
        <dbReference type="EMBL" id="NLE30952.1"/>
    </source>
</evidence>
<feature type="transmembrane region" description="Helical" evidence="1">
    <location>
        <begin position="120"/>
        <end position="141"/>
    </location>
</feature>
<evidence type="ECO:0000313" key="3">
    <source>
        <dbReference type="Proteomes" id="UP000554004"/>
    </source>
</evidence>
<dbReference type="Proteomes" id="UP000554004">
    <property type="component" value="Unassembled WGS sequence"/>
</dbReference>
<sequence length="171" mass="19157">MTALEEFIVLALAAFVAWQLPSWTEKIVPLSIGTNKISGGVKIGIQLLLAYFAARVGWVKLNATIDTAFTYLQQIFAKEEIGRVVEVDSKWIALIAFIAIFWLLSILFKNLPTPQNIWGALGALLILGIVLFWPSAMWKIVDSYVEYNLKGASGLVTTETWRQIMEGFDFK</sequence>
<proteinExistence type="predicted"/>
<feature type="transmembrane region" description="Helical" evidence="1">
    <location>
        <begin position="91"/>
        <end position="108"/>
    </location>
</feature>
<reference evidence="2 3" key="1">
    <citation type="journal article" date="2020" name="Biotechnol. Biofuels">
        <title>New insights from the biogas microbiome by comprehensive genome-resolved metagenomics of nearly 1600 species originating from multiple anaerobic digesters.</title>
        <authorList>
            <person name="Campanaro S."/>
            <person name="Treu L."/>
            <person name="Rodriguez-R L.M."/>
            <person name="Kovalovszki A."/>
            <person name="Ziels R.M."/>
            <person name="Maus I."/>
            <person name="Zhu X."/>
            <person name="Kougias P.G."/>
            <person name="Basile A."/>
            <person name="Luo G."/>
            <person name="Schluter A."/>
            <person name="Konstantinidis K.T."/>
            <person name="Angelidaki I."/>
        </authorList>
    </citation>
    <scope>NUCLEOTIDE SEQUENCE [LARGE SCALE GENOMIC DNA]</scope>
    <source>
        <strain evidence="2">AS06rmzACSIP_421</strain>
    </source>
</reference>
<keyword evidence="1" id="KW-1133">Transmembrane helix</keyword>
<name>A0A847ETB2_9BACT</name>
<protein>
    <submittedName>
        <fullName evidence="2">Uncharacterized protein</fullName>
    </submittedName>
</protein>
<dbReference type="AlphaFoldDB" id="A0A847ETB2"/>
<gene>
    <name evidence="2" type="ORF">GX618_01615</name>
</gene>